<keyword evidence="8" id="KW-1185">Reference proteome</keyword>
<name>A0AAW0PVL0_9GOBI</name>
<evidence type="ECO:0000256" key="5">
    <source>
        <dbReference type="SAM" id="SignalP"/>
    </source>
</evidence>
<dbReference type="InterPro" id="IPR007110">
    <property type="entry name" value="Ig-like_dom"/>
</dbReference>
<sequence>MISVRYCLLVLLSVSCSGADGQSLVQSGAVVLSPGGSHKLTCTYVGFRSDRYFAWIRQAAGKGLEWISYINYDSSTKRYSDSVKNRFTVSRDNSREEVYLHMSGLRADDSATYYCARDTVREAAAELYKNYFLGDIAWIRQAAGKGLEWISYISSSSGTKLYSDSVKNRFTVSRDNSRKEVYLHMSGLRADDSATYYCARDTCSSQDRTNRDQDLPETTRSRDRDKTKTTKCRDQDQDQDHKVSRPRPRPIETRPRPV</sequence>
<dbReference type="InterPro" id="IPR036179">
    <property type="entry name" value="Ig-like_dom_sf"/>
</dbReference>
<keyword evidence="1" id="KW-0391">Immunity</keyword>
<feature type="domain" description="Ig-like" evidence="6">
    <location>
        <begin position="35"/>
        <end position="115"/>
    </location>
</feature>
<dbReference type="InterPro" id="IPR013783">
    <property type="entry name" value="Ig-like_fold"/>
</dbReference>
<dbReference type="SUPFAM" id="SSF48726">
    <property type="entry name" value="Immunoglobulin"/>
    <property type="match status" value="2"/>
</dbReference>
<evidence type="ECO:0000313" key="7">
    <source>
        <dbReference type="EMBL" id="KAK7939746.1"/>
    </source>
</evidence>
<feature type="compositionally biased region" description="Basic and acidic residues" evidence="4">
    <location>
        <begin position="208"/>
        <end position="258"/>
    </location>
</feature>
<dbReference type="GO" id="GO:0002250">
    <property type="term" value="P:adaptive immune response"/>
    <property type="evidence" value="ECO:0007669"/>
    <property type="project" value="UniProtKB-KW"/>
</dbReference>
<evidence type="ECO:0000259" key="6">
    <source>
        <dbReference type="PROSITE" id="PS50835"/>
    </source>
</evidence>
<dbReference type="GO" id="GO:0005576">
    <property type="term" value="C:extracellular region"/>
    <property type="evidence" value="ECO:0007669"/>
    <property type="project" value="UniProtKB-ARBA"/>
</dbReference>
<evidence type="ECO:0000256" key="3">
    <source>
        <dbReference type="ARBA" id="ARBA00043265"/>
    </source>
</evidence>
<dbReference type="Gene3D" id="2.60.40.10">
    <property type="entry name" value="Immunoglobulins"/>
    <property type="match status" value="2"/>
</dbReference>
<feature type="chain" id="PRO_5043530568" description="Ig-like domain-containing protein" evidence="5">
    <location>
        <begin position="22"/>
        <end position="258"/>
    </location>
</feature>
<dbReference type="GO" id="GO:0019814">
    <property type="term" value="C:immunoglobulin complex"/>
    <property type="evidence" value="ECO:0007669"/>
    <property type="project" value="UniProtKB-KW"/>
</dbReference>
<accession>A0AAW0PVL0</accession>
<evidence type="ECO:0000256" key="4">
    <source>
        <dbReference type="SAM" id="MobiDB-lite"/>
    </source>
</evidence>
<dbReference type="SMART" id="SM00406">
    <property type="entry name" value="IGv"/>
    <property type="match status" value="2"/>
</dbReference>
<dbReference type="SMART" id="SM00409">
    <property type="entry name" value="IG"/>
    <property type="match status" value="1"/>
</dbReference>
<proteinExistence type="predicted"/>
<protein>
    <recommendedName>
        <fullName evidence="6">Ig-like domain-containing protein</fullName>
    </recommendedName>
</protein>
<keyword evidence="3" id="KW-1280">Immunoglobulin</keyword>
<evidence type="ECO:0000313" key="8">
    <source>
        <dbReference type="Proteomes" id="UP001460270"/>
    </source>
</evidence>
<dbReference type="InterPro" id="IPR003599">
    <property type="entry name" value="Ig_sub"/>
</dbReference>
<gene>
    <name evidence="7" type="ORF">WMY93_003072</name>
</gene>
<dbReference type="Pfam" id="PF07686">
    <property type="entry name" value="V-set"/>
    <property type="match status" value="2"/>
</dbReference>
<dbReference type="EMBL" id="JBBPFD010000002">
    <property type="protein sequence ID" value="KAK7939746.1"/>
    <property type="molecule type" value="Genomic_DNA"/>
</dbReference>
<evidence type="ECO:0000256" key="1">
    <source>
        <dbReference type="ARBA" id="ARBA00022859"/>
    </source>
</evidence>
<dbReference type="InterPro" id="IPR013106">
    <property type="entry name" value="Ig_V-set"/>
</dbReference>
<dbReference type="Proteomes" id="UP001460270">
    <property type="component" value="Unassembled WGS sequence"/>
</dbReference>
<dbReference type="PANTHER" id="PTHR23266">
    <property type="entry name" value="IMMUNOGLOBULIN HEAVY CHAIN"/>
    <property type="match status" value="1"/>
</dbReference>
<keyword evidence="5" id="KW-0732">Signal</keyword>
<feature type="signal peptide" evidence="5">
    <location>
        <begin position="1"/>
        <end position="21"/>
    </location>
</feature>
<dbReference type="AlphaFoldDB" id="A0AAW0PVL0"/>
<evidence type="ECO:0000256" key="2">
    <source>
        <dbReference type="ARBA" id="ARBA00023130"/>
    </source>
</evidence>
<dbReference type="PROSITE" id="PS50835">
    <property type="entry name" value="IG_LIKE"/>
    <property type="match status" value="1"/>
</dbReference>
<reference evidence="8" key="1">
    <citation type="submission" date="2024-04" db="EMBL/GenBank/DDBJ databases">
        <title>Salinicola lusitanus LLJ914,a marine bacterium isolated from the Okinawa Trough.</title>
        <authorList>
            <person name="Li J."/>
        </authorList>
    </citation>
    <scope>NUCLEOTIDE SEQUENCE [LARGE SCALE GENOMIC DNA]</scope>
</reference>
<dbReference type="PROSITE" id="PS51257">
    <property type="entry name" value="PROKAR_LIPOPROTEIN"/>
    <property type="match status" value="1"/>
</dbReference>
<organism evidence="7 8">
    <name type="scientific">Mugilogobius chulae</name>
    <name type="common">yellowstripe goby</name>
    <dbReference type="NCBI Taxonomy" id="88201"/>
    <lineage>
        <taxon>Eukaryota</taxon>
        <taxon>Metazoa</taxon>
        <taxon>Chordata</taxon>
        <taxon>Craniata</taxon>
        <taxon>Vertebrata</taxon>
        <taxon>Euteleostomi</taxon>
        <taxon>Actinopterygii</taxon>
        <taxon>Neopterygii</taxon>
        <taxon>Teleostei</taxon>
        <taxon>Neoteleostei</taxon>
        <taxon>Acanthomorphata</taxon>
        <taxon>Gobiaria</taxon>
        <taxon>Gobiiformes</taxon>
        <taxon>Gobioidei</taxon>
        <taxon>Gobiidae</taxon>
        <taxon>Gobionellinae</taxon>
        <taxon>Mugilogobius</taxon>
    </lineage>
</organism>
<comment type="caution">
    <text evidence="7">The sequence shown here is derived from an EMBL/GenBank/DDBJ whole genome shotgun (WGS) entry which is preliminary data.</text>
</comment>
<keyword evidence="2" id="KW-1064">Adaptive immunity</keyword>
<feature type="region of interest" description="Disordered" evidence="4">
    <location>
        <begin position="205"/>
        <end position="258"/>
    </location>
</feature>
<dbReference type="InterPro" id="IPR050199">
    <property type="entry name" value="IgHV"/>
</dbReference>